<reference evidence="5 6" key="1">
    <citation type="journal article" date="2012" name="Eukaryot. Cell">
        <title>Genome sequence of the Trichosporon asahii environmental strain CBS 8904.</title>
        <authorList>
            <person name="Yang R.Y."/>
            <person name="Li H.T."/>
            <person name="Zhu H."/>
            <person name="Zhou G.P."/>
            <person name="Wang M."/>
            <person name="Wang L."/>
        </authorList>
    </citation>
    <scope>NUCLEOTIDE SEQUENCE [LARGE SCALE GENOMIC DNA]</scope>
    <source>
        <strain evidence="5 6">CBS 8904</strain>
    </source>
</reference>
<dbReference type="Proteomes" id="UP000006757">
    <property type="component" value="Unassembled WGS sequence"/>
</dbReference>
<keyword evidence="2 3" id="KW-0342">GTP-binding</keyword>
<dbReference type="PANTHER" id="PTHR11711">
    <property type="entry name" value="ADP RIBOSYLATION FACTOR-RELATED"/>
    <property type="match status" value="1"/>
</dbReference>
<dbReference type="InParanoid" id="K1VNN5"/>
<keyword evidence="4" id="KW-0479">Metal-binding</keyword>
<feature type="binding site" evidence="3">
    <location>
        <position position="76"/>
    </location>
    <ligand>
        <name>GTP</name>
        <dbReference type="ChEBI" id="CHEBI:37565"/>
    </ligand>
</feature>
<name>K1VNN5_TRIAC</name>
<feature type="binding site" evidence="3">
    <location>
        <begin position="30"/>
        <end position="37"/>
    </location>
    <ligand>
        <name>GTP</name>
        <dbReference type="ChEBI" id="CHEBI:37565"/>
    </ligand>
</feature>
<comment type="caution">
    <text evidence="5">The sequence shown here is derived from an EMBL/GenBank/DDBJ whole genome shotgun (WGS) entry which is preliminary data.</text>
</comment>
<dbReference type="HOGENOM" id="CLU_040729_12_3_1"/>
<dbReference type="Gene3D" id="3.40.50.300">
    <property type="entry name" value="P-loop containing nucleotide triphosphate hydrolases"/>
    <property type="match status" value="2"/>
</dbReference>
<evidence type="ECO:0000256" key="1">
    <source>
        <dbReference type="ARBA" id="ARBA00022741"/>
    </source>
</evidence>
<dbReference type="GO" id="GO:0046872">
    <property type="term" value="F:metal ion binding"/>
    <property type="evidence" value="ECO:0007669"/>
    <property type="project" value="UniProtKB-KW"/>
</dbReference>
<dbReference type="SMART" id="SM00178">
    <property type="entry name" value="SAR"/>
    <property type="match status" value="1"/>
</dbReference>
<dbReference type="GO" id="GO:0005525">
    <property type="term" value="F:GTP binding"/>
    <property type="evidence" value="ECO:0007669"/>
    <property type="project" value="UniProtKB-KW"/>
</dbReference>
<dbReference type="SUPFAM" id="SSF52540">
    <property type="entry name" value="P-loop containing nucleoside triphosphate hydrolases"/>
    <property type="match status" value="1"/>
</dbReference>
<evidence type="ECO:0000256" key="2">
    <source>
        <dbReference type="ARBA" id="ARBA00023134"/>
    </source>
</evidence>
<dbReference type="SMART" id="SM00177">
    <property type="entry name" value="ARF"/>
    <property type="match status" value="1"/>
</dbReference>
<dbReference type="EMBL" id="AMBO01000391">
    <property type="protein sequence ID" value="EKC98287.1"/>
    <property type="molecule type" value="Genomic_DNA"/>
</dbReference>
<dbReference type="AlphaFoldDB" id="K1VNN5"/>
<keyword evidence="4" id="KW-0460">Magnesium</keyword>
<evidence type="ECO:0000313" key="6">
    <source>
        <dbReference type="Proteomes" id="UP000006757"/>
    </source>
</evidence>
<evidence type="ECO:0000313" key="5">
    <source>
        <dbReference type="EMBL" id="EKC98287.1"/>
    </source>
</evidence>
<keyword evidence="1 3" id="KW-0547">Nucleotide-binding</keyword>
<dbReference type="Pfam" id="PF00025">
    <property type="entry name" value="Arf"/>
    <property type="match status" value="2"/>
</dbReference>
<dbReference type="InterPro" id="IPR006689">
    <property type="entry name" value="Small_GTPase_ARF/SAR"/>
</dbReference>
<gene>
    <name evidence="5" type="ORF">A1Q2_07301</name>
</gene>
<feature type="binding site" evidence="3">
    <location>
        <begin position="178"/>
        <end position="181"/>
    </location>
    <ligand>
        <name>GTP</name>
        <dbReference type="ChEBI" id="CHEBI:37565"/>
    </ligand>
</feature>
<dbReference type="STRING" id="1220162.K1VNN5"/>
<accession>K1VNN5</accession>
<dbReference type="PROSITE" id="PS51417">
    <property type="entry name" value="ARF"/>
    <property type="match status" value="1"/>
</dbReference>
<dbReference type="InterPro" id="IPR027417">
    <property type="entry name" value="P-loop_NTPase"/>
</dbReference>
<evidence type="ECO:0000256" key="3">
    <source>
        <dbReference type="PIRSR" id="PIRSR606689-1"/>
    </source>
</evidence>
<dbReference type="GO" id="GO:0003924">
    <property type="term" value="F:GTPase activity"/>
    <property type="evidence" value="ECO:0007669"/>
    <property type="project" value="InterPro"/>
</dbReference>
<proteinExistence type="predicted"/>
<dbReference type="InterPro" id="IPR024156">
    <property type="entry name" value="Small_GTPase_ARF"/>
</dbReference>
<sequence length="225" mass="24593">MGLALSRIYGSLSSLAFWSKDKEVRILMVGLDSAGKSRREALLLTAELESASEPIGFNVETVTYKNINFQVWDLGGELLHSEVADRPGQSSIRPYWRCYYANTQVRLICSLAPRAVRQARHATGCKCKLDGAQTANPQAIIYVIDSADTARLATSRSELLTMLAEEELKNVPVLVFANKQDVEGALSPAEISDKLGLAGQEKGREWSVRGSCATKGDGLEDGLDW</sequence>
<evidence type="ECO:0000256" key="4">
    <source>
        <dbReference type="PIRSR" id="PIRSR606689-2"/>
    </source>
</evidence>
<dbReference type="OrthoDB" id="2011769at2759"/>
<organism evidence="5 6">
    <name type="scientific">Trichosporon asahii var. asahii (strain CBS 8904)</name>
    <name type="common">Yeast</name>
    <dbReference type="NCBI Taxonomy" id="1220162"/>
    <lineage>
        <taxon>Eukaryota</taxon>
        <taxon>Fungi</taxon>
        <taxon>Dikarya</taxon>
        <taxon>Basidiomycota</taxon>
        <taxon>Agaricomycotina</taxon>
        <taxon>Tremellomycetes</taxon>
        <taxon>Trichosporonales</taxon>
        <taxon>Trichosporonaceae</taxon>
        <taxon>Trichosporon</taxon>
    </lineage>
</organism>
<feature type="binding site" evidence="4">
    <location>
        <position position="37"/>
    </location>
    <ligand>
        <name>Mg(2+)</name>
        <dbReference type="ChEBI" id="CHEBI:18420"/>
    </ligand>
</feature>
<protein>
    <submittedName>
        <fullName evidence="5">Small monomeric GTPase</fullName>
    </submittedName>
</protein>
<dbReference type="OMA" id="MGAGMSW"/>
<keyword evidence="6" id="KW-1185">Reference proteome</keyword>
<dbReference type="eggNOG" id="KOG0072">
    <property type="taxonomic scope" value="Eukaryota"/>
</dbReference>